<dbReference type="PROSITE" id="PS50109">
    <property type="entry name" value="HIS_KIN"/>
    <property type="match status" value="1"/>
</dbReference>
<keyword evidence="11" id="KW-0808">Transferase</keyword>
<evidence type="ECO:0000313" key="11">
    <source>
        <dbReference type="EMBL" id="ADK85617.1"/>
    </source>
</evidence>
<dbReference type="SMART" id="SM00086">
    <property type="entry name" value="PAC"/>
    <property type="match status" value="2"/>
</dbReference>
<dbReference type="InterPro" id="IPR011006">
    <property type="entry name" value="CheY-like_superfamily"/>
</dbReference>
<keyword evidence="6" id="KW-1133">Transmembrane helix</keyword>
<dbReference type="PANTHER" id="PTHR43065:SF42">
    <property type="entry name" value="TWO-COMPONENT SENSOR PPRA"/>
    <property type="match status" value="1"/>
</dbReference>
<dbReference type="SUPFAM" id="SSF52172">
    <property type="entry name" value="CheY-like"/>
    <property type="match status" value="1"/>
</dbReference>
<comment type="catalytic activity">
    <reaction evidence="1">
        <text>ATP + protein L-histidine = ADP + protein N-phospho-L-histidine.</text>
        <dbReference type="EC" id="2.7.13.3"/>
    </reaction>
</comment>
<keyword evidence="11" id="KW-0418">Kinase</keyword>
<dbReference type="eggNOG" id="COG4753">
    <property type="taxonomic scope" value="Bacteria"/>
</dbReference>
<dbReference type="SMART" id="SM00091">
    <property type="entry name" value="PAS"/>
    <property type="match status" value="2"/>
</dbReference>
<reference evidence="11 12" key="1">
    <citation type="journal article" date="2010" name="Stand. Genomic Sci.">
        <title>Complete genome sequence of Desulfarculus baarsii type strain (2st14).</title>
        <authorList>
            <person name="Sun H."/>
            <person name="Spring S."/>
            <person name="Lapidus A."/>
            <person name="Davenport K."/>
            <person name="Del Rio T.G."/>
            <person name="Tice H."/>
            <person name="Nolan M."/>
            <person name="Copeland A."/>
            <person name="Cheng J.F."/>
            <person name="Lucas S."/>
            <person name="Tapia R."/>
            <person name="Goodwin L."/>
            <person name="Pitluck S."/>
            <person name="Ivanova N."/>
            <person name="Pagani I."/>
            <person name="Mavromatis K."/>
            <person name="Ovchinnikova G."/>
            <person name="Pati A."/>
            <person name="Chen A."/>
            <person name="Palaniappan K."/>
            <person name="Hauser L."/>
            <person name="Chang Y.J."/>
            <person name="Jeffries C.D."/>
            <person name="Detter J.C."/>
            <person name="Han C."/>
            <person name="Rohde M."/>
            <person name="Brambilla E."/>
            <person name="Goker M."/>
            <person name="Woyke T."/>
            <person name="Bristow J."/>
            <person name="Eisen J.A."/>
            <person name="Markowitz V."/>
            <person name="Hugenholtz P."/>
            <person name="Kyrpides N.C."/>
            <person name="Klenk H.P."/>
            <person name="Land M."/>
        </authorList>
    </citation>
    <scope>NUCLEOTIDE SEQUENCE [LARGE SCALE GENOMIC DNA]</scope>
    <source>
        <strain evidence="12">ATCC 33931 / DSM 2075 / LMG 7858 / VKM B-1802 / 2st14</strain>
    </source>
</reference>
<dbReference type="HOGENOM" id="CLU_000445_114_51_7"/>
<dbReference type="EMBL" id="CP002085">
    <property type="protein sequence ID" value="ADK85617.1"/>
    <property type="molecule type" value="Genomic_DNA"/>
</dbReference>
<dbReference type="CDD" id="cd17536">
    <property type="entry name" value="REC_YesN-like"/>
    <property type="match status" value="1"/>
</dbReference>
<dbReference type="CDD" id="cd00082">
    <property type="entry name" value="HisKA"/>
    <property type="match status" value="1"/>
</dbReference>
<dbReference type="Gene3D" id="3.40.50.2300">
    <property type="match status" value="1"/>
</dbReference>
<feature type="transmembrane region" description="Helical" evidence="6">
    <location>
        <begin position="118"/>
        <end position="143"/>
    </location>
</feature>
<feature type="transmembrane region" description="Helical" evidence="6">
    <location>
        <begin position="45"/>
        <end position="65"/>
    </location>
</feature>
<dbReference type="GO" id="GO:0000155">
    <property type="term" value="F:phosphorelay sensor kinase activity"/>
    <property type="evidence" value="ECO:0007669"/>
    <property type="project" value="InterPro"/>
</dbReference>
<feature type="transmembrane region" description="Helical" evidence="6">
    <location>
        <begin position="225"/>
        <end position="244"/>
    </location>
</feature>
<dbReference type="SUPFAM" id="SSF55785">
    <property type="entry name" value="PYP-like sensor domain (PAS domain)"/>
    <property type="match status" value="2"/>
</dbReference>
<dbReference type="InterPro" id="IPR004358">
    <property type="entry name" value="Sig_transdc_His_kin-like_C"/>
</dbReference>
<dbReference type="InterPro" id="IPR036890">
    <property type="entry name" value="HATPase_C_sf"/>
</dbReference>
<evidence type="ECO:0000256" key="4">
    <source>
        <dbReference type="PROSITE-ProRule" id="PRU00169"/>
    </source>
</evidence>
<keyword evidence="12" id="KW-1185">Reference proteome</keyword>
<feature type="transmembrane region" description="Helical" evidence="6">
    <location>
        <begin position="77"/>
        <end position="98"/>
    </location>
</feature>
<name>E1QJ74_DESB2</name>
<proteinExistence type="predicted"/>
<keyword evidence="6" id="KW-0812">Transmembrane</keyword>
<feature type="transmembrane region" description="Helical" evidence="6">
    <location>
        <begin position="181"/>
        <end position="204"/>
    </location>
</feature>
<dbReference type="InterPro" id="IPR003594">
    <property type="entry name" value="HATPase_dom"/>
</dbReference>
<evidence type="ECO:0000259" key="10">
    <source>
        <dbReference type="PROSITE" id="PS50113"/>
    </source>
</evidence>
<dbReference type="STRING" id="644282.Deba_2254"/>
<gene>
    <name evidence="11" type="ordered locus">Deba_2254</name>
</gene>
<dbReference type="CDD" id="cd00130">
    <property type="entry name" value="PAS"/>
    <property type="match status" value="2"/>
</dbReference>
<evidence type="ECO:0000259" key="7">
    <source>
        <dbReference type="PROSITE" id="PS50109"/>
    </source>
</evidence>
<dbReference type="InterPro" id="IPR001789">
    <property type="entry name" value="Sig_transdc_resp-reg_receiver"/>
</dbReference>
<feature type="transmembrane region" description="Helical" evidence="6">
    <location>
        <begin position="12"/>
        <end position="33"/>
    </location>
</feature>
<feature type="transmembrane region" description="Helical" evidence="6">
    <location>
        <begin position="256"/>
        <end position="278"/>
    </location>
</feature>
<evidence type="ECO:0000256" key="3">
    <source>
        <dbReference type="ARBA" id="ARBA00022553"/>
    </source>
</evidence>
<dbReference type="Proteomes" id="UP000009047">
    <property type="component" value="Chromosome"/>
</dbReference>
<feature type="domain" description="Response regulatory" evidence="8">
    <location>
        <begin position="810"/>
        <end position="926"/>
    </location>
</feature>
<evidence type="ECO:0000313" key="12">
    <source>
        <dbReference type="Proteomes" id="UP000009047"/>
    </source>
</evidence>
<dbReference type="InterPro" id="IPR036097">
    <property type="entry name" value="HisK_dim/P_sf"/>
</dbReference>
<dbReference type="AlphaFoldDB" id="E1QJ74"/>
<dbReference type="SMART" id="SM00388">
    <property type="entry name" value="HisKA"/>
    <property type="match status" value="1"/>
</dbReference>
<feature type="coiled-coil region" evidence="5">
    <location>
        <begin position="530"/>
        <end position="560"/>
    </location>
</feature>
<dbReference type="InterPro" id="IPR001610">
    <property type="entry name" value="PAC"/>
</dbReference>
<dbReference type="Pfam" id="PF00512">
    <property type="entry name" value="HisKA"/>
    <property type="match status" value="1"/>
</dbReference>
<dbReference type="KEGG" id="dbr:Deba_2254"/>
<dbReference type="InterPro" id="IPR003661">
    <property type="entry name" value="HisK_dim/P_dom"/>
</dbReference>
<sequence>MVVDRRSSMQTTVLACGAAAVVLGLLGLAAWLIGKPTLASLGPDYVPMAPLTGALFVGQGLTLLSRGFSSPSELFRGVALVVLSISILLGALGLAAYLTGLDISPDSGIAAPGQRLGAIPLFQMSPLTGGLFALAGCGQLVALTWPRARQALDAGAIMGLVTVTAGFVATVGYLFDSPLLYGGSFIPLAATTSLGFIALGAGCAAACGPESAALRPLVGHSPRAVMLRAFLPLTTTIILLHGLAAKSLHGAGVSRALVSAVLAVVFTAVTAVVVLRLARRIGHTIEATQESLRESEEKFARAFAASPALMVLSSFPEGIMIDANAAFLDFVGCRAGEVLGRRSTELGFWAEPGQRRAVVEALREGGRVSGVDVAIRAKSGEVKTILFSAERLRINGRDCMLTVAVDVNAQRQAEAAIRASEAKYRTLFESMTDGVAVTDMTGRLIDFNESFRAMVGYPAEELLRLRYHDLTPERWREMDRQILEGHILPRGHSDVYEKQYRRKDGSLFPVELRVFMIKDAAGAPTAMWALVRDVTERKKADDQKKALEEQLRQAQKMEAIGVLAGGIAHDFNNILGAILGSVELAMDQAHDHGLDAADLRQIIASVDRAKELVRQILTFSRKVAPQFKAMDLSEEVERTIAVLKRTLPKMIEIETSLARGLPPILADANQIGQVLLNLASNAAHAMPDGGKINIVTELAVVSDGFCTGCGQPFSGEYVLLRFTDQGQGMDRETIAKMFDPFFTTKEVGKGTGLGLSTVFGTIKSHGGHVTCHSELGRGSSFTIYLPPHQGPLPAEQVAPDDESPPGGHETIMVVDDEPLLRRFARQHLEAVGYGVLEAASGEDALDALKRRAYPPHLVILDLGMPGMGGLRCAKELLARWPGLRILIASGYADDSQVRQSLDHGAIDFLAKPFRRVDMLGAVRRMLDRPLSQNG</sequence>
<dbReference type="Gene3D" id="3.30.565.10">
    <property type="entry name" value="Histidine kinase-like ATPase, C-terminal domain"/>
    <property type="match status" value="1"/>
</dbReference>
<feature type="transmembrane region" description="Helical" evidence="6">
    <location>
        <begin position="299"/>
        <end position="316"/>
    </location>
</feature>
<dbReference type="EC" id="2.7.13.3" evidence="2"/>
<dbReference type="PRINTS" id="PR00344">
    <property type="entry name" value="BCTRLSENSOR"/>
</dbReference>
<feature type="transmembrane region" description="Helical" evidence="6">
    <location>
        <begin position="155"/>
        <end position="175"/>
    </location>
</feature>
<dbReference type="Gene3D" id="3.30.450.20">
    <property type="entry name" value="PAS domain"/>
    <property type="match status" value="2"/>
</dbReference>
<evidence type="ECO:0000256" key="1">
    <source>
        <dbReference type="ARBA" id="ARBA00000085"/>
    </source>
</evidence>
<keyword evidence="5" id="KW-0175">Coiled coil</keyword>
<dbReference type="InterPro" id="IPR005467">
    <property type="entry name" value="His_kinase_dom"/>
</dbReference>
<evidence type="ECO:0000256" key="5">
    <source>
        <dbReference type="SAM" id="Coils"/>
    </source>
</evidence>
<dbReference type="PROSITE" id="PS50113">
    <property type="entry name" value="PAC"/>
    <property type="match status" value="1"/>
</dbReference>
<dbReference type="Pfam" id="PF13426">
    <property type="entry name" value="PAS_9"/>
    <property type="match status" value="2"/>
</dbReference>
<dbReference type="Pfam" id="PF02518">
    <property type="entry name" value="HATPase_c"/>
    <property type="match status" value="1"/>
</dbReference>
<dbReference type="InterPro" id="IPR035965">
    <property type="entry name" value="PAS-like_dom_sf"/>
</dbReference>
<dbReference type="Gene3D" id="1.10.287.130">
    <property type="match status" value="1"/>
</dbReference>
<dbReference type="SMART" id="SM00387">
    <property type="entry name" value="HATPase_c"/>
    <property type="match status" value="1"/>
</dbReference>
<accession>E1QJ74</accession>
<keyword evidence="6" id="KW-0472">Membrane</keyword>
<feature type="domain" description="Histidine kinase" evidence="7">
    <location>
        <begin position="566"/>
        <end position="789"/>
    </location>
</feature>
<keyword evidence="3 4" id="KW-0597">Phosphoprotein</keyword>
<dbReference type="NCBIfam" id="TIGR00229">
    <property type="entry name" value="sensory_box"/>
    <property type="match status" value="2"/>
</dbReference>
<dbReference type="PROSITE" id="PS50110">
    <property type="entry name" value="RESPONSE_REGULATORY"/>
    <property type="match status" value="1"/>
</dbReference>
<feature type="modified residue" description="4-aspartylphosphate" evidence="4">
    <location>
        <position position="861"/>
    </location>
</feature>
<dbReference type="SUPFAM" id="SSF47384">
    <property type="entry name" value="Homodimeric domain of signal transducing histidine kinase"/>
    <property type="match status" value="1"/>
</dbReference>
<dbReference type="PANTHER" id="PTHR43065">
    <property type="entry name" value="SENSOR HISTIDINE KINASE"/>
    <property type="match status" value="1"/>
</dbReference>
<dbReference type="PROSITE" id="PS50112">
    <property type="entry name" value="PAS"/>
    <property type="match status" value="1"/>
</dbReference>
<feature type="domain" description="PAS" evidence="9">
    <location>
        <begin position="420"/>
        <end position="463"/>
    </location>
</feature>
<dbReference type="Pfam" id="PF00072">
    <property type="entry name" value="Response_reg"/>
    <property type="match status" value="1"/>
</dbReference>
<evidence type="ECO:0000256" key="6">
    <source>
        <dbReference type="SAM" id="Phobius"/>
    </source>
</evidence>
<dbReference type="InterPro" id="IPR000014">
    <property type="entry name" value="PAS"/>
</dbReference>
<evidence type="ECO:0000259" key="9">
    <source>
        <dbReference type="PROSITE" id="PS50112"/>
    </source>
</evidence>
<dbReference type="eggNOG" id="COG3852">
    <property type="taxonomic scope" value="Bacteria"/>
</dbReference>
<protein>
    <recommendedName>
        <fullName evidence="2">histidine kinase</fullName>
        <ecNumber evidence="2">2.7.13.3</ecNumber>
    </recommendedName>
</protein>
<dbReference type="SUPFAM" id="SSF55874">
    <property type="entry name" value="ATPase domain of HSP90 chaperone/DNA topoisomerase II/histidine kinase"/>
    <property type="match status" value="1"/>
</dbReference>
<evidence type="ECO:0000256" key="2">
    <source>
        <dbReference type="ARBA" id="ARBA00012438"/>
    </source>
</evidence>
<organism evidence="11 12">
    <name type="scientific">Desulfarculus baarsii (strain ATCC 33931 / DSM 2075 / LMG 7858 / VKM B-1802 / 2st14)</name>
    <dbReference type="NCBI Taxonomy" id="644282"/>
    <lineage>
        <taxon>Bacteria</taxon>
        <taxon>Pseudomonadati</taxon>
        <taxon>Thermodesulfobacteriota</taxon>
        <taxon>Desulfarculia</taxon>
        <taxon>Desulfarculales</taxon>
        <taxon>Desulfarculaceae</taxon>
        <taxon>Desulfarculus</taxon>
    </lineage>
</organism>
<dbReference type="SMART" id="SM00448">
    <property type="entry name" value="REC"/>
    <property type="match status" value="1"/>
</dbReference>
<dbReference type="InterPro" id="IPR000700">
    <property type="entry name" value="PAS-assoc_C"/>
</dbReference>
<feature type="domain" description="PAC" evidence="10">
    <location>
        <begin position="494"/>
        <end position="546"/>
    </location>
</feature>
<evidence type="ECO:0000259" key="8">
    <source>
        <dbReference type="PROSITE" id="PS50110"/>
    </source>
</evidence>